<keyword evidence="5 12" id="KW-0548">Nucleotidyltransferase</keyword>
<evidence type="ECO:0000259" key="17">
    <source>
        <dbReference type="Pfam" id="PF04565"/>
    </source>
</evidence>
<dbReference type="InterPro" id="IPR007647">
    <property type="entry name" value="RNA_pol_Rpb2_5"/>
</dbReference>
<protein>
    <recommendedName>
        <fullName evidence="12">DNA-directed RNA polymerase subunit beta</fullName>
        <ecNumber evidence="12">2.7.7.6</ecNumber>
    </recommendedName>
</protein>
<name>A0A7M7JA43_VARDE</name>
<evidence type="ECO:0000259" key="19">
    <source>
        <dbReference type="Pfam" id="PF04567"/>
    </source>
</evidence>
<dbReference type="SUPFAM" id="SSF64484">
    <property type="entry name" value="beta and beta-prime subunits of DNA dependent RNA-polymerase"/>
    <property type="match status" value="1"/>
</dbReference>
<dbReference type="CDD" id="cd00653">
    <property type="entry name" value="RNA_pol_B_RPB2"/>
    <property type="match status" value="1"/>
</dbReference>
<evidence type="ECO:0000259" key="15">
    <source>
        <dbReference type="Pfam" id="PF04561"/>
    </source>
</evidence>
<dbReference type="EnsemblMetazoa" id="XM_022793217">
    <property type="protein sequence ID" value="XP_022648952"/>
    <property type="gene ID" value="LOC111245201"/>
</dbReference>
<evidence type="ECO:0000256" key="10">
    <source>
        <dbReference type="ARBA" id="ARBA00048552"/>
    </source>
</evidence>
<dbReference type="RefSeq" id="XP_022648952.1">
    <property type="nucleotide sequence ID" value="XM_022793217.1"/>
</dbReference>
<evidence type="ECO:0000256" key="4">
    <source>
        <dbReference type="ARBA" id="ARBA00022679"/>
    </source>
</evidence>
<dbReference type="KEGG" id="vde:111245201"/>
<keyword evidence="6" id="KW-0479">Metal-binding</keyword>
<dbReference type="GO" id="GO:0005634">
    <property type="term" value="C:nucleus"/>
    <property type="evidence" value="ECO:0007669"/>
    <property type="project" value="UniProtKB-SubCell"/>
</dbReference>
<evidence type="ECO:0000256" key="12">
    <source>
        <dbReference type="RuleBase" id="RU363031"/>
    </source>
</evidence>
<feature type="domain" description="RNA polymerase Rpb2" evidence="18">
    <location>
        <begin position="547"/>
        <end position="608"/>
    </location>
</feature>
<evidence type="ECO:0000256" key="8">
    <source>
        <dbReference type="ARBA" id="ARBA00023163"/>
    </source>
</evidence>
<dbReference type="Gene3D" id="2.40.270.10">
    <property type="entry name" value="DNA-directed RNA polymerase, subunit 2, domain 6"/>
    <property type="match status" value="1"/>
</dbReference>
<feature type="domain" description="RNA polymerase Rpb2" evidence="17">
    <location>
        <begin position="447"/>
        <end position="511"/>
    </location>
</feature>
<dbReference type="InterPro" id="IPR007644">
    <property type="entry name" value="RNA_pol_bsu_protrusion"/>
</dbReference>
<dbReference type="EC" id="2.7.7.6" evidence="12"/>
<evidence type="ECO:0000259" key="18">
    <source>
        <dbReference type="Pfam" id="PF04566"/>
    </source>
</evidence>
<evidence type="ECO:0000256" key="9">
    <source>
        <dbReference type="ARBA" id="ARBA00023242"/>
    </source>
</evidence>
<dbReference type="Gene3D" id="3.90.1100.10">
    <property type="match status" value="1"/>
</dbReference>
<reference evidence="20" key="1">
    <citation type="submission" date="2021-01" db="UniProtKB">
        <authorList>
            <consortium name="EnsemblMetazoa"/>
        </authorList>
    </citation>
    <scope>IDENTIFICATION</scope>
</reference>
<dbReference type="Pfam" id="PF04567">
    <property type="entry name" value="RNA_pol_Rpb2_5"/>
    <property type="match status" value="1"/>
</dbReference>
<dbReference type="InterPro" id="IPR007645">
    <property type="entry name" value="RNA_pol_Rpb2_3"/>
</dbReference>
<dbReference type="InterPro" id="IPR037034">
    <property type="entry name" value="RNA_pol_Rpb2_2_sf"/>
</dbReference>
<dbReference type="GO" id="GO:0006351">
    <property type="term" value="P:DNA-templated transcription"/>
    <property type="evidence" value="ECO:0007669"/>
    <property type="project" value="InterPro"/>
</dbReference>
<dbReference type="GO" id="GO:0032549">
    <property type="term" value="F:ribonucleoside binding"/>
    <property type="evidence" value="ECO:0007669"/>
    <property type="project" value="InterPro"/>
</dbReference>
<evidence type="ECO:0000313" key="21">
    <source>
        <dbReference type="Proteomes" id="UP000594260"/>
    </source>
</evidence>
<dbReference type="Pfam" id="PF04566">
    <property type="entry name" value="RNA_pol_Rpb2_4"/>
    <property type="match status" value="1"/>
</dbReference>
<feature type="domain" description="RNA polymerase Rpb2" evidence="14">
    <location>
        <begin position="1054"/>
        <end position="1139"/>
    </location>
</feature>
<keyword evidence="21" id="KW-1185">Reference proteome</keyword>
<dbReference type="Pfam" id="PF04561">
    <property type="entry name" value="RNA_pol_Rpb2_2"/>
    <property type="match status" value="1"/>
</dbReference>
<dbReference type="InterPro" id="IPR037033">
    <property type="entry name" value="DNA-dir_RNAP_su2_hyb_sf"/>
</dbReference>
<dbReference type="Gene3D" id="3.90.1070.20">
    <property type="match status" value="1"/>
</dbReference>
<evidence type="ECO:0000256" key="5">
    <source>
        <dbReference type="ARBA" id="ARBA00022695"/>
    </source>
</evidence>
<evidence type="ECO:0000256" key="1">
    <source>
        <dbReference type="ARBA" id="ARBA00004123"/>
    </source>
</evidence>
<comment type="function">
    <text evidence="12">DNA-dependent RNA polymerase catalyzes the transcription of DNA into RNA using the four ribonucleoside triphosphates as substrates.</text>
</comment>
<dbReference type="InterPro" id="IPR007642">
    <property type="entry name" value="RNA_pol_Rpb2_2"/>
</dbReference>
<sequence>MRIKQEFVKPEPGLAMVGQNLSKGDERIRLDDKRELVREFLKTKGLVNHHIASFDYFIETEMREILEANAIVYSEADPTWYMEYTDIRIGTPSIVEGPGMVTPTTPYQCRIRDMTYYAPIYVDIAYKRGHELVIRNDLEIGRIPIMLKSKRCVLYNKKPWELTKLKECPNDHGGYFVVKGVERVVLMAEQLANNRILIDEDSKGVISCQVTSSTHERKSRTNIIEKNGKFYVKHNSFVDDIPVVAMFRAMGIENDLRIHQMIGTEENVQVAFVGSIVECHKLKVFTQEEALRFLAAKMKQRMFGPQKAEDPLDKAWEAVLSSVVNHIPVQSPDYNMTVRAHYLALMVRRIIQARYDRRFIDDRDYYGNKRIELPGSMISLLFEDLLKKVNQDLKLVADKQIPLVRVAQFDIVKFFKPSTITSGLINAISTGNWIIRRFNMHTIGVTQVLSRLNYISCLGMMTRVNSHFEKSRKVSGPRSLQPSQFGMLCPSDTPEGEACGLVKNMSLMAHITINSSADLTDFLISLGVQDIRLLCGAEFSKTHVYYVFHNGVIKGVVEDHRRLINEIRQFRRKGYLSPYLSVYPNHLHRCVYIVTDGGRFCRPFIIVEDGQPKVTQKHLDDLKANIYNFQDFLDMGFVEFLDVNEENDALIAIYEKDITIKTTHLEIAPFTILSACAGIIPFPHHNQSPRNTYQCAMGKQAIGVLGFNQQQRIDTLQYNMIYPQRPLGTTRAIKLINFDQMPAGQNVSLAVMSYSGYDIEDAIVMNKYSMERGFGECRVVTSQKCQLRRYPNMAVDKIMGPLVDAVTRKPIFEHECLDYDGIVMVGETVVKGQVLINRHIPAGGAATLDPGQPVEYQEMPLRYQGNVPAQIDRVMMTVNAEGETLFKVVISQTRKPEIGDKFSSRHGQKGVVGLIVNQEDMPFDDQGIVPDIIMNPHGFPSRMTVGKMIEILGGKAAALSGRLQDATAFENKSEGDHVTCEEMGEILKSYGFHYQGKDILTSGVNGQPMQAYIYRGTCYYQRLKHMVQDKMHARARGPRAVLTRQPTEGRSRDGGLRLGEMERDCLIGHGAAMLMRERLMFSSDATEVDICNTCGLIGFLKWCQCCKSSQAMCTVKMPYAFKLLCQELSAMNVAPRLKLESVLSDDKQGIRRPDEAMAAASV</sequence>
<dbReference type="Gene3D" id="3.90.1800.10">
    <property type="entry name" value="RNA polymerase alpha subunit dimerisation domain"/>
    <property type="match status" value="1"/>
</dbReference>
<dbReference type="GO" id="GO:0000428">
    <property type="term" value="C:DNA-directed RNA polymerase complex"/>
    <property type="evidence" value="ECO:0007669"/>
    <property type="project" value="UniProtKB-KW"/>
</dbReference>
<keyword evidence="3 12" id="KW-0240">DNA-directed RNA polymerase</keyword>
<dbReference type="Pfam" id="PF04563">
    <property type="entry name" value="RNA_pol_Rpb2_1"/>
    <property type="match status" value="1"/>
</dbReference>
<dbReference type="OMA" id="LAYCSWC"/>
<dbReference type="Gene3D" id="3.90.1110.10">
    <property type="entry name" value="RNA polymerase Rpb2, domain 2"/>
    <property type="match status" value="1"/>
</dbReference>
<comment type="catalytic activity">
    <reaction evidence="10 12">
        <text>RNA(n) + a ribonucleoside 5'-triphosphate = RNA(n+1) + diphosphate</text>
        <dbReference type="Rhea" id="RHEA:21248"/>
        <dbReference type="Rhea" id="RHEA-COMP:14527"/>
        <dbReference type="Rhea" id="RHEA-COMP:17342"/>
        <dbReference type="ChEBI" id="CHEBI:33019"/>
        <dbReference type="ChEBI" id="CHEBI:61557"/>
        <dbReference type="ChEBI" id="CHEBI:140395"/>
        <dbReference type="EC" id="2.7.7.6"/>
    </reaction>
</comment>
<dbReference type="InterPro" id="IPR007120">
    <property type="entry name" value="DNA-dir_RNAP_su2_dom"/>
</dbReference>
<dbReference type="InterPro" id="IPR007641">
    <property type="entry name" value="RNA_pol_Rpb2_7"/>
</dbReference>
<dbReference type="Pfam" id="PF00562">
    <property type="entry name" value="RNA_pol_Rpb2_6"/>
    <property type="match status" value="1"/>
</dbReference>
<feature type="domain" description="RNA polymerase Rpb2" evidence="19">
    <location>
        <begin position="629"/>
        <end position="661"/>
    </location>
</feature>
<dbReference type="FunFam" id="3.90.1110.10:FF:000006">
    <property type="entry name" value="DNA-directed RNA polymerase subunit beta"/>
    <property type="match status" value="1"/>
</dbReference>
<comment type="similarity">
    <text evidence="2 11">Belongs to the RNA polymerase beta chain family.</text>
</comment>
<dbReference type="PROSITE" id="PS01166">
    <property type="entry name" value="RNA_POL_BETA"/>
    <property type="match status" value="1"/>
</dbReference>
<feature type="domain" description="RNA polymerase Rpb2" evidence="15">
    <location>
        <begin position="193"/>
        <end position="372"/>
    </location>
</feature>
<dbReference type="Gene3D" id="2.40.50.150">
    <property type="match status" value="1"/>
</dbReference>
<dbReference type="GO" id="GO:0003677">
    <property type="term" value="F:DNA binding"/>
    <property type="evidence" value="ECO:0007669"/>
    <property type="project" value="InterPro"/>
</dbReference>
<keyword evidence="8 12" id="KW-0804">Transcription</keyword>
<keyword evidence="7" id="KW-0862">Zinc</keyword>
<organism evidence="20 21">
    <name type="scientific">Varroa destructor</name>
    <name type="common">Honeybee mite</name>
    <dbReference type="NCBI Taxonomy" id="109461"/>
    <lineage>
        <taxon>Eukaryota</taxon>
        <taxon>Metazoa</taxon>
        <taxon>Ecdysozoa</taxon>
        <taxon>Arthropoda</taxon>
        <taxon>Chelicerata</taxon>
        <taxon>Arachnida</taxon>
        <taxon>Acari</taxon>
        <taxon>Parasitiformes</taxon>
        <taxon>Mesostigmata</taxon>
        <taxon>Gamasina</taxon>
        <taxon>Dermanyssoidea</taxon>
        <taxon>Varroidae</taxon>
        <taxon>Varroa</taxon>
    </lineage>
</organism>
<keyword evidence="9" id="KW-0539">Nucleus</keyword>
<evidence type="ECO:0000259" key="13">
    <source>
        <dbReference type="Pfam" id="PF00562"/>
    </source>
</evidence>
<comment type="subcellular location">
    <subcellularLocation>
        <location evidence="1">Nucleus</location>
    </subcellularLocation>
</comment>
<dbReference type="InterPro" id="IPR007121">
    <property type="entry name" value="RNA_pol_bsu_CS"/>
</dbReference>
<evidence type="ECO:0000259" key="16">
    <source>
        <dbReference type="Pfam" id="PF04563"/>
    </source>
</evidence>
<dbReference type="CTD" id="136042476"/>
<evidence type="ECO:0000256" key="6">
    <source>
        <dbReference type="ARBA" id="ARBA00022723"/>
    </source>
</evidence>
<dbReference type="FunCoup" id="A0A7M7JA43">
    <property type="interactions" value="1439"/>
</dbReference>
<dbReference type="FunFam" id="2.40.270.10:FF:000011">
    <property type="entry name" value="DNA-directed RNA polymerase subunit beta"/>
    <property type="match status" value="1"/>
</dbReference>
<dbReference type="PANTHER" id="PTHR20856">
    <property type="entry name" value="DNA-DIRECTED RNA POLYMERASE I SUBUNIT 2"/>
    <property type="match status" value="1"/>
</dbReference>
<evidence type="ECO:0000313" key="20">
    <source>
        <dbReference type="EnsemblMetazoa" id="XP_022648952"/>
    </source>
</evidence>
<evidence type="ECO:0000256" key="3">
    <source>
        <dbReference type="ARBA" id="ARBA00022478"/>
    </source>
</evidence>
<proteinExistence type="inferred from homology"/>
<evidence type="ECO:0000256" key="11">
    <source>
        <dbReference type="RuleBase" id="RU000434"/>
    </source>
</evidence>
<dbReference type="FunFam" id="3.90.1100.10:FF:000021">
    <property type="entry name" value="DNA-directed RNA polymerase subunit beta"/>
    <property type="match status" value="1"/>
</dbReference>
<dbReference type="Proteomes" id="UP000594260">
    <property type="component" value="Unplaced"/>
</dbReference>
<dbReference type="GO" id="GO:0003899">
    <property type="term" value="F:DNA-directed RNA polymerase activity"/>
    <property type="evidence" value="ECO:0007669"/>
    <property type="project" value="UniProtKB-EC"/>
</dbReference>
<dbReference type="Pfam" id="PF04560">
    <property type="entry name" value="RNA_pol_Rpb2_7"/>
    <property type="match status" value="1"/>
</dbReference>
<dbReference type="InterPro" id="IPR014724">
    <property type="entry name" value="RNA_pol_RPB2_OB-fold"/>
</dbReference>
<accession>A0A7M7JA43</accession>
<dbReference type="FunFam" id="2.40.270.10:FF:000006">
    <property type="entry name" value="DNA-directed RNA polymerase subunit beta"/>
    <property type="match status" value="1"/>
</dbReference>
<dbReference type="FunFam" id="3.90.1800.10:FF:000002">
    <property type="entry name" value="DNA-directed RNA polymerase subunit beta"/>
    <property type="match status" value="1"/>
</dbReference>
<dbReference type="GO" id="GO:0046872">
    <property type="term" value="F:metal ion binding"/>
    <property type="evidence" value="ECO:0007669"/>
    <property type="project" value="UniProtKB-KW"/>
</dbReference>
<dbReference type="GeneID" id="111245201"/>
<evidence type="ECO:0000256" key="7">
    <source>
        <dbReference type="ARBA" id="ARBA00022833"/>
    </source>
</evidence>
<feature type="domain" description="DNA-directed RNA polymerase subunit 2 hybrid-binding" evidence="13">
    <location>
        <begin position="676"/>
        <end position="1052"/>
    </location>
</feature>
<evidence type="ECO:0000256" key="2">
    <source>
        <dbReference type="ARBA" id="ARBA00006835"/>
    </source>
</evidence>
<evidence type="ECO:0000259" key="14">
    <source>
        <dbReference type="Pfam" id="PF04560"/>
    </source>
</evidence>
<dbReference type="Pfam" id="PF04565">
    <property type="entry name" value="RNA_pol_Rpb2_3"/>
    <property type="match status" value="1"/>
</dbReference>
<dbReference type="InterPro" id="IPR007646">
    <property type="entry name" value="RNA_pol_Rpb2_4"/>
</dbReference>
<keyword evidence="4 12" id="KW-0808">Transferase</keyword>
<dbReference type="AlphaFoldDB" id="A0A7M7JA43"/>
<feature type="domain" description="RNA polymerase beta subunit protrusion" evidence="16">
    <location>
        <begin position="45"/>
        <end position="404"/>
    </location>
</feature>
<dbReference type="InParanoid" id="A0A7M7JA43"/>
<dbReference type="InterPro" id="IPR015712">
    <property type="entry name" value="DNA-dir_RNA_pol_su2"/>
</dbReference>